<keyword evidence="11" id="KW-1185">Reference proteome</keyword>
<evidence type="ECO:0000256" key="1">
    <source>
        <dbReference type="ARBA" id="ARBA00004680"/>
    </source>
</evidence>
<dbReference type="FunFam" id="3.20.20.70:FF:000016">
    <property type="entry name" value="Triosephosphate isomerase"/>
    <property type="match status" value="1"/>
</dbReference>
<dbReference type="GO" id="GO:0006094">
    <property type="term" value="P:gluconeogenesis"/>
    <property type="evidence" value="ECO:0007669"/>
    <property type="project" value="UniProtKB-UniRule"/>
</dbReference>
<feature type="binding site" evidence="8">
    <location>
        <begin position="9"/>
        <end position="11"/>
    </location>
    <ligand>
        <name>substrate</name>
    </ligand>
</feature>
<dbReference type="OrthoDB" id="9809429at2"/>
<dbReference type="UniPathway" id="UPA00138"/>
<comment type="pathway">
    <text evidence="2">Carbohydrate metabolism; erythritol degradation.</text>
</comment>
<comment type="pathway">
    <text evidence="1 8 9">Carbohydrate degradation; glycolysis; D-glyceraldehyde 3-phosphate from glycerone phosphate: step 1/1.</text>
</comment>
<dbReference type="Proteomes" id="UP000050580">
    <property type="component" value="Unassembled WGS sequence"/>
</dbReference>
<evidence type="ECO:0000256" key="9">
    <source>
        <dbReference type="RuleBase" id="RU363013"/>
    </source>
</evidence>
<evidence type="ECO:0000256" key="4">
    <source>
        <dbReference type="ARBA" id="ARBA00022432"/>
    </source>
</evidence>
<name>A0A0U1PYN6_9BURK</name>
<keyword evidence="5 8" id="KW-0963">Cytoplasm</keyword>
<comment type="caution">
    <text evidence="10">The sequence shown here is derived from an EMBL/GenBank/DDBJ whole genome shotgun (WGS) entry which is preliminary data.</text>
</comment>
<comment type="catalytic activity">
    <reaction evidence="8 9">
        <text>D-glyceraldehyde 3-phosphate = dihydroxyacetone phosphate</text>
        <dbReference type="Rhea" id="RHEA:18585"/>
        <dbReference type="ChEBI" id="CHEBI:57642"/>
        <dbReference type="ChEBI" id="CHEBI:59776"/>
        <dbReference type="EC" id="5.3.1.1"/>
    </reaction>
</comment>
<dbReference type="InterPro" id="IPR013785">
    <property type="entry name" value="Aldolase_TIM"/>
</dbReference>
<comment type="pathway">
    <text evidence="8 9">Carbohydrate biosynthesis; gluconeogenesis.</text>
</comment>
<dbReference type="NCBIfam" id="TIGR00419">
    <property type="entry name" value="tim"/>
    <property type="match status" value="1"/>
</dbReference>
<dbReference type="Gene3D" id="3.20.20.70">
    <property type="entry name" value="Aldolase class I"/>
    <property type="match status" value="1"/>
</dbReference>
<dbReference type="CDD" id="cd00311">
    <property type="entry name" value="TIM"/>
    <property type="match status" value="1"/>
</dbReference>
<feature type="binding site" evidence="8">
    <location>
        <position position="212"/>
    </location>
    <ligand>
        <name>substrate</name>
    </ligand>
</feature>
<feature type="active site" description="Electrophile" evidence="8">
    <location>
        <position position="100"/>
    </location>
</feature>
<comment type="function">
    <text evidence="8">Involved in the gluconeogenesis. Catalyzes stereospecifically the conversion of dihydroxyacetone phosphate (DHAP) to D-glyceraldehyde-3-phosphate (G3P).</text>
</comment>
<sequence>MGRKLVVGNWKMNGSLDANAALVRGILDGLPEAVGTQADVRVAVAPPAVYLAQLQALLQGQTLLQLAAQDVSAHAAGAFTGDVAAAMLAEFDVRYVIVGHSERRKYQQESDAVVAQKAAAARAAGLVPIVCLGETLQERDAGQALAVVQRQLQAVLTQPGVAVSHLVLAYEPVWAIGTGRTASPEQAQEVHAALRRLLGDAAEQVAILYGGSMNAGNAAQLLAQADIDGGLIGGAALKAHDFLAIVHAAAQQ</sequence>
<keyword evidence="6 8" id="KW-0324">Glycolysis</keyword>
<dbReference type="STRING" id="1610491.AAV94_09840"/>
<evidence type="ECO:0000256" key="6">
    <source>
        <dbReference type="ARBA" id="ARBA00023152"/>
    </source>
</evidence>
<evidence type="ECO:0000256" key="8">
    <source>
        <dbReference type="HAMAP-Rule" id="MF_00147"/>
    </source>
</evidence>
<dbReference type="SUPFAM" id="SSF51351">
    <property type="entry name" value="Triosephosphate isomerase (TIM)"/>
    <property type="match status" value="1"/>
</dbReference>
<dbReference type="RefSeq" id="WP_046742164.1">
    <property type="nucleotide sequence ID" value="NZ_LBNQ01000030.1"/>
</dbReference>
<dbReference type="Pfam" id="PF00121">
    <property type="entry name" value="TIM"/>
    <property type="match status" value="1"/>
</dbReference>
<dbReference type="PANTHER" id="PTHR21139:SF42">
    <property type="entry name" value="TRIOSEPHOSPHATE ISOMERASE"/>
    <property type="match status" value="1"/>
</dbReference>
<dbReference type="EMBL" id="LBNQ01000030">
    <property type="protein sequence ID" value="KKW67586.1"/>
    <property type="molecule type" value="Genomic_DNA"/>
</dbReference>
<dbReference type="InterPro" id="IPR022896">
    <property type="entry name" value="TrioseP_Isoase_bac/euk"/>
</dbReference>
<dbReference type="PANTHER" id="PTHR21139">
    <property type="entry name" value="TRIOSEPHOSPHATE ISOMERASE"/>
    <property type="match status" value="1"/>
</dbReference>
<comment type="subcellular location">
    <subcellularLocation>
        <location evidence="8 9">Cytoplasm</location>
    </subcellularLocation>
</comment>
<dbReference type="InterPro" id="IPR000652">
    <property type="entry name" value="Triosephosphate_isomerase"/>
</dbReference>
<dbReference type="PROSITE" id="PS00171">
    <property type="entry name" value="TIM_1"/>
    <property type="match status" value="1"/>
</dbReference>
<dbReference type="AlphaFoldDB" id="A0A0U1PYN6"/>
<keyword evidence="4 8" id="KW-0312">Gluconeogenesis</keyword>
<evidence type="ECO:0000256" key="7">
    <source>
        <dbReference type="ARBA" id="ARBA00023235"/>
    </source>
</evidence>
<dbReference type="InterPro" id="IPR020861">
    <property type="entry name" value="Triosephosphate_isomerase_AS"/>
</dbReference>
<proteinExistence type="inferred from homology"/>
<evidence type="ECO:0000256" key="2">
    <source>
        <dbReference type="ARBA" id="ARBA00004939"/>
    </source>
</evidence>
<organism evidence="10 11">
    <name type="scientific">Lampropedia cohaerens</name>
    <dbReference type="NCBI Taxonomy" id="1610491"/>
    <lineage>
        <taxon>Bacteria</taxon>
        <taxon>Pseudomonadati</taxon>
        <taxon>Pseudomonadota</taxon>
        <taxon>Betaproteobacteria</taxon>
        <taxon>Burkholderiales</taxon>
        <taxon>Comamonadaceae</taxon>
        <taxon>Lampropedia</taxon>
    </lineage>
</organism>
<dbReference type="GO" id="GO:0019563">
    <property type="term" value="P:glycerol catabolic process"/>
    <property type="evidence" value="ECO:0007669"/>
    <property type="project" value="TreeGrafter"/>
</dbReference>
<dbReference type="HAMAP" id="MF_00147_B">
    <property type="entry name" value="TIM_B"/>
    <property type="match status" value="1"/>
</dbReference>
<dbReference type="GO" id="GO:0046166">
    <property type="term" value="P:glyceraldehyde-3-phosphate biosynthetic process"/>
    <property type="evidence" value="ECO:0007669"/>
    <property type="project" value="TreeGrafter"/>
</dbReference>
<dbReference type="GO" id="GO:0005829">
    <property type="term" value="C:cytosol"/>
    <property type="evidence" value="ECO:0007669"/>
    <property type="project" value="TreeGrafter"/>
</dbReference>
<dbReference type="GO" id="GO:0004807">
    <property type="term" value="F:triose-phosphate isomerase activity"/>
    <property type="evidence" value="ECO:0007669"/>
    <property type="project" value="UniProtKB-UniRule"/>
</dbReference>
<feature type="binding site" evidence="8">
    <location>
        <begin position="233"/>
        <end position="234"/>
    </location>
    <ligand>
        <name>substrate</name>
    </ligand>
</feature>
<protein>
    <recommendedName>
        <fullName evidence="8 9">Triosephosphate isomerase</fullName>
        <shortName evidence="8">TIM</shortName>
        <shortName evidence="8">TPI</shortName>
        <ecNumber evidence="8 9">5.3.1.1</ecNumber>
    </recommendedName>
    <alternativeName>
        <fullName evidence="8">Triose-phosphate isomerase</fullName>
    </alternativeName>
</protein>
<dbReference type="UniPathway" id="UPA00109">
    <property type="reaction ID" value="UER00189"/>
</dbReference>
<evidence type="ECO:0000256" key="5">
    <source>
        <dbReference type="ARBA" id="ARBA00022490"/>
    </source>
</evidence>
<feature type="active site" description="Proton acceptor" evidence="8">
    <location>
        <position position="171"/>
    </location>
</feature>
<reference evidence="10 11" key="1">
    <citation type="submission" date="2015-05" db="EMBL/GenBank/DDBJ databases">
        <title>Draft genome sequence of Lampropedia sp. CT6, isolated from the microbial mat of a hot water spring, located at Manikaran, India.</title>
        <authorList>
            <person name="Tripathi C."/>
            <person name="Rani P."/>
            <person name="Mahato N.K."/>
            <person name="Lal R."/>
        </authorList>
    </citation>
    <scope>NUCLEOTIDE SEQUENCE [LARGE SCALE GENOMIC DNA]</scope>
    <source>
        <strain evidence="10 11">CT6</strain>
    </source>
</reference>
<dbReference type="EC" id="5.3.1.1" evidence="8 9"/>
<evidence type="ECO:0000313" key="10">
    <source>
        <dbReference type="EMBL" id="KKW67586.1"/>
    </source>
</evidence>
<evidence type="ECO:0000256" key="3">
    <source>
        <dbReference type="ARBA" id="ARBA00007422"/>
    </source>
</evidence>
<accession>A0A0U1PYN6</accession>
<feature type="binding site" evidence="8">
    <location>
        <position position="177"/>
    </location>
    <ligand>
        <name>substrate</name>
    </ligand>
</feature>
<dbReference type="PATRIC" id="fig|1610491.3.peg.2091"/>
<evidence type="ECO:0000313" key="11">
    <source>
        <dbReference type="Proteomes" id="UP000050580"/>
    </source>
</evidence>
<comment type="subunit">
    <text evidence="8 9">Homodimer.</text>
</comment>
<keyword evidence="7 8" id="KW-0413">Isomerase</keyword>
<comment type="similarity">
    <text evidence="3 8 9">Belongs to the triosephosphate isomerase family.</text>
</comment>
<gene>
    <name evidence="8" type="primary">tpiA</name>
    <name evidence="10" type="ORF">AAV94_09840</name>
</gene>
<dbReference type="GO" id="GO:0006096">
    <property type="term" value="P:glycolytic process"/>
    <property type="evidence" value="ECO:0007669"/>
    <property type="project" value="UniProtKB-UniRule"/>
</dbReference>
<dbReference type="InterPro" id="IPR035990">
    <property type="entry name" value="TIM_sf"/>
</dbReference>
<dbReference type="PROSITE" id="PS51440">
    <property type="entry name" value="TIM_2"/>
    <property type="match status" value="1"/>
</dbReference>